<sequence length="325" mass="33904">MGTMAYYVGVDLGATNVRSVVGDDDGTILGEARDSTPRGPTGIAVTEAVLGVVREACAEAGIDPSDAVAAGIGAIGPLDLAEGAVENPANLPDTIDRIPLTGPLSVLLETDEVYLHNDTNAGVIGERFHSDRNPDDMVYLTISSGIGAGVCVDGHVLAGWDGNAGEVGHLTLDPHGFMTCGCGHNGHWEGYCSGNNIPKYARELHEEDPVDTALPVSDPDFSAVDVFEHAGEDEFADHIISQLGHWNAMGVANIVHAYAPLIIYVGGAVALNNPDLVLDPIREQMSEMVMSNIPEIQLTTLGDEVVVEGALASAMTGGTGDRSRL</sequence>
<dbReference type="AlphaFoldDB" id="A0A830DV33"/>
<reference evidence="1" key="1">
    <citation type="journal article" date="2014" name="Int. J. Syst. Evol. Microbiol.">
        <title>Complete genome sequence of Corynebacterium casei LMG S-19264T (=DSM 44701T), isolated from a smear-ripened cheese.</title>
        <authorList>
            <consortium name="US DOE Joint Genome Institute (JGI-PGF)"/>
            <person name="Walter F."/>
            <person name="Albersmeier A."/>
            <person name="Kalinowski J."/>
            <person name="Ruckert C."/>
        </authorList>
    </citation>
    <scope>NUCLEOTIDE SEQUENCE</scope>
    <source>
        <strain evidence="1">CCM 7217</strain>
    </source>
</reference>
<evidence type="ECO:0000313" key="1">
    <source>
        <dbReference type="EMBL" id="GGC53358.1"/>
    </source>
</evidence>
<dbReference type="Gene3D" id="3.30.420.40">
    <property type="match status" value="2"/>
</dbReference>
<reference evidence="1" key="2">
    <citation type="submission" date="2020-09" db="EMBL/GenBank/DDBJ databases">
        <authorList>
            <person name="Sun Q."/>
            <person name="Sedlacek I."/>
        </authorList>
    </citation>
    <scope>NUCLEOTIDE SEQUENCE</scope>
    <source>
        <strain evidence="1">CCM 7217</strain>
    </source>
</reference>
<accession>A0A830DV33</accession>
<keyword evidence="1" id="KW-0418">Kinase</keyword>
<dbReference type="EMBL" id="BMCI01000002">
    <property type="protein sequence ID" value="GGC53358.1"/>
    <property type="molecule type" value="Genomic_DNA"/>
</dbReference>
<organism evidence="1 2">
    <name type="scientific">Haloferax sulfurifontis</name>
    <dbReference type="NCBI Taxonomy" id="255616"/>
    <lineage>
        <taxon>Archaea</taxon>
        <taxon>Methanobacteriati</taxon>
        <taxon>Methanobacteriota</taxon>
        <taxon>Stenosarchaea group</taxon>
        <taxon>Halobacteria</taxon>
        <taxon>Halobacteriales</taxon>
        <taxon>Haloferacaceae</taxon>
        <taxon>Haloferax</taxon>
    </lineage>
</organism>
<dbReference type="PANTHER" id="PTHR18964:SF149">
    <property type="entry name" value="BIFUNCTIONAL UDP-N-ACETYLGLUCOSAMINE 2-EPIMERASE_N-ACETYLMANNOSAMINE KINASE"/>
    <property type="match status" value="1"/>
</dbReference>
<dbReference type="InterPro" id="IPR043129">
    <property type="entry name" value="ATPase_NBD"/>
</dbReference>
<dbReference type="Proteomes" id="UP000646833">
    <property type="component" value="Unassembled WGS sequence"/>
</dbReference>
<dbReference type="InterPro" id="IPR000600">
    <property type="entry name" value="ROK"/>
</dbReference>
<name>A0A830DV33_9EURY</name>
<keyword evidence="1" id="KW-0808">Transferase</keyword>
<comment type="caution">
    <text evidence="1">The sequence shown here is derived from an EMBL/GenBank/DDBJ whole genome shotgun (WGS) entry which is preliminary data.</text>
</comment>
<dbReference type="PANTHER" id="PTHR18964">
    <property type="entry name" value="ROK (REPRESSOR, ORF, KINASE) FAMILY"/>
    <property type="match status" value="1"/>
</dbReference>
<dbReference type="SUPFAM" id="SSF53067">
    <property type="entry name" value="Actin-like ATPase domain"/>
    <property type="match status" value="1"/>
</dbReference>
<proteinExistence type="predicted"/>
<dbReference type="InterPro" id="IPR049874">
    <property type="entry name" value="ROK_cs"/>
</dbReference>
<protein>
    <submittedName>
        <fullName evidence="1">Glucokinase</fullName>
    </submittedName>
</protein>
<gene>
    <name evidence="1" type="ORF">GCM10007209_13800</name>
</gene>
<dbReference type="Pfam" id="PF00480">
    <property type="entry name" value="ROK"/>
    <property type="match status" value="1"/>
</dbReference>
<dbReference type="GO" id="GO:0008761">
    <property type="term" value="F:UDP-N-acetylglucosamine 2-epimerase activity"/>
    <property type="evidence" value="ECO:0007669"/>
    <property type="project" value="TreeGrafter"/>
</dbReference>
<evidence type="ECO:0000313" key="2">
    <source>
        <dbReference type="Proteomes" id="UP000646833"/>
    </source>
</evidence>
<dbReference type="GO" id="GO:0009384">
    <property type="term" value="F:N-acylmannosamine kinase activity"/>
    <property type="evidence" value="ECO:0007669"/>
    <property type="project" value="TreeGrafter"/>
</dbReference>
<dbReference type="PROSITE" id="PS01125">
    <property type="entry name" value="ROK"/>
    <property type="match status" value="1"/>
</dbReference>